<dbReference type="GO" id="GO:0003677">
    <property type="term" value="F:DNA binding"/>
    <property type="evidence" value="ECO:0007669"/>
    <property type="project" value="InterPro"/>
</dbReference>
<evidence type="ECO:0000256" key="2">
    <source>
        <dbReference type="ARBA" id="ARBA00022478"/>
    </source>
</evidence>
<evidence type="ECO:0000256" key="4">
    <source>
        <dbReference type="ARBA" id="ARBA00022695"/>
    </source>
</evidence>
<keyword evidence="3" id="KW-0808">Transferase</keyword>
<dbReference type="SUPFAM" id="SSF64484">
    <property type="entry name" value="beta and beta-prime subunits of DNA dependent RNA-polymerase"/>
    <property type="match status" value="1"/>
</dbReference>
<evidence type="ECO:0000259" key="6">
    <source>
        <dbReference type="Pfam" id="PF05000"/>
    </source>
</evidence>
<evidence type="ECO:0000313" key="7">
    <source>
        <dbReference type="Proteomes" id="UP000887564"/>
    </source>
</evidence>
<dbReference type="Proteomes" id="UP000887564">
    <property type="component" value="Unplaced"/>
</dbReference>
<evidence type="ECO:0000313" key="8">
    <source>
        <dbReference type="WBParaSite" id="PEQ_0000859201-mRNA-1"/>
    </source>
</evidence>
<proteinExistence type="predicted"/>
<keyword evidence="7" id="KW-1185">Reference proteome</keyword>
<feature type="domain" description="RNA polymerase Rpb1" evidence="6">
    <location>
        <begin position="1"/>
        <end position="35"/>
    </location>
</feature>
<accession>A0A914RQL6</accession>
<dbReference type="EC" id="2.7.7.6" evidence="1"/>
<protein>
    <recommendedName>
        <fullName evidence="1">DNA-directed RNA polymerase</fullName>
        <ecNumber evidence="1">2.7.7.6</ecNumber>
    </recommendedName>
</protein>
<dbReference type="Gene3D" id="1.10.132.30">
    <property type="match status" value="1"/>
</dbReference>
<dbReference type="WBParaSite" id="PEQ_0000859201-mRNA-1">
    <property type="protein sequence ID" value="PEQ_0000859201-mRNA-1"/>
    <property type="gene ID" value="PEQ_0000859201"/>
</dbReference>
<evidence type="ECO:0000256" key="5">
    <source>
        <dbReference type="ARBA" id="ARBA00023163"/>
    </source>
</evidence>
<sequence length="39" mass="4144">MAVCGSKGSFINISQMIACVGQQAISGHRPPDGFEVFFL</sequence>
<name>A0A914RQL6_PAREQ</name>
<dbReference type="GO" id="GO:0006351">
    <property type="term" value="P:DNA-templated transcription"/>
    <property type="evidence" value="ECO:0007669"/>
    <property type="project" value="InterPro"/>
</dbReference>
<dbReference type="GO" id="GO:0003899">
    <property type="term" value="F:DNA-directed RNA polymerase activity"/>
    <property type="evidence" value="ECO:0007669"/>
    <property type="project" value="UniProtKB-EC"/>
</dbReference>
<evidence type="ECO:0000256" key="3">
    <source>
        <dbReference type="ARBA" id="ARBA00022679"/>
    </source>
</evidence>
<dbReference type="Pfam" id="PF05000">
    <property type="entry name" value="RNA_pol_Rpb1_4"/>
    <property type="match status" value="1"/>
</dbReference>
<dbReference type="InterPro" id="IPR007083">
    <property type="entry name" value="RNA_pol_Rpb1_4"/>
</dbReference>
<keyword evidence="4" id="KW-0548">Nucleotidyltransferase</keyword>
<evidence type="ECO:0000256" key="1">
    <source>
        <dbReference type="ARBA" id="ARBA00012418"/>
    </source>
</evidence>
<dbReference type="GO" id="GO:0000428">
    <property type="term" value="C:DNA-directed RNA polymerase complex"/>
    <property type="evidence" value="ECO:0007669"/>
    <property type="project" value="UniProtKB-KW"/>
</dbReference>
<reference evidence="8" key="1">
    <citation type="submission" date="2022-11" db="UniProtKB">
        <authorList>
            <consortium name="WormBaseParasite"/>
        </authorList>
    </citation>
    <scope>IDENTIFICATION</scope>
</reference>
<keyword evidence="2" id="KW-0240">DNA-directed RNA polymerase</keyword>
<organism evidence="7 8">
    <name type="scientific">Parascaris equorum</name>
    <name type="common">Equine roundworm</name>
    <dbReference type="NCBI Taxonomy" id="6256"/>
    <lineage>
        <taxon>Eukaryota</taxon>
        <taxon>Metazoa</taxon>
        <taxon>Ecdysozoa</taxon>
        <taxon>Nematoda</taxon>
        <taxon>Chromadorea</taxon>
        <taxon>Rhabditida</taxon>
        <taxon>Spirurina</taxon>
        <taxon>Ascaridomorpha</taxon>
        <taxon>Ascaridoidea</taxon>
        <taxon>Ascarididae</taxon>
        <taxon>Parascaris</taxon>
    </lineage>
</organism>
<dbReference type="AlphaFoldDB" id="A0A914RQL6"/>
<dbReference type="InterPro" id="IPR038120">
    <property type="entry name" value="Rpb1_funnel_sf"/>
</dbReference>
<keyword evidence="5" id="KW-0804">Transcription</keyword>